<feature type="non-terminal residue" evidence="2">
    <location>
        <position position="1"/>
    </location>
</feature>
<protein>
    <recommendedName>
        <fullName evidence="1">DUF7619 domain-containing protein</fullName>
    </recommendedName>
</protein>
<sequence>IEERHGYAREWYTLTIGGDDTDYGYDHDSANHTSGWRGAVYQNGALLDWQTRNWDRPGPASEIPTVHSEQFCVEVVGSWDPNEKVGPAGAIPGLNFVAQDADLPYTIYFENDPELATAPAQEVQITDNLDEDLDLSTFELTQIAFADHVIEVPTGRAYYETTVDLQPEGIPVLVQIEVG</sequence>
<feature type="non-terminal residue" evidence="2">
    <location>
        <position position="179"/>
    </location>
</feature>
<feature type="domain" description="DUF7619" evidence="1">
    <location>
        <begin position="80"/>
        <end position="143"/>
    </location>
</feature>
<dbReference type="AlphaFoldDB" id="X0TG93"/>
<comment type="caution">
    <text evidence="2">The sequence shown here is derived from an EMBL/GenBank/DDBJ whole genome shotgun (WGS) entry which is preliminary data.</text>
</comment>
<name>X0TG93_9ZZZZ</name>
<dbReference type="Pfam" id="PF24595">
    <property type="entry name" value="DUF7619"/>
    <property type="match status" value="1"/>
</dbReference>
<accession>X0TG93</accession>
<evidence type="ECO:0000313" key="2">
    <source>
        <dbReference type="EMBL" id="GAF92558.1"/>
    </source>
</evidence>
<proteinExistence type="predicted"/>
<evidence type="ECO:0000259" key="1">
    <source>
        <dbReference type="Pfam" id="PF24595"/>
    </source>
</evidence>
<gene>
    <name evidence="2" type="ORF">S01H1_22864</name>
</gene>
<organism evidence="2">
    <name type="scientific">marine sediment metagenome</name>
    <dbReference type="NCBI Taxonomy" id="412755"/>
    <lineage>
        <taxon>unclassified sequences</taxon>
        <taxon>metagenomes</taxon>
        <taxon>ecological metagenomes</taxon>
    </lineage>
</organism>
<dbReference type="InterPro" id="IPR055353">
    <property type="entry name" value="DUF7619"/>
</dbReference>
<reference evidence="2" key="1">
    <citation type="journal article" date="2014" name="Front. Microbiol.">
        <title>High frequency of phylogenetically diverse reductive dehalogenase-homologous genes in deep subseafloor sedimentary metagenomes.</title>
        <authorList>
            <person name="Kawai M."/>
            <person name="Futagami T."/>
            <person name="Toyoda A."/>
            <person name="Takaki Y."/>
            <person name="Nishi S."/>
            <person name="Hori S."/>
            <person name="Arai W."/>
            <person name="Tsubouchi T."/>
            <person name="Morono Y."/>
            <person name="Uchiyama I."/>
            <person name="Ito T."/>
            <person name="Fujiyama A."/>
            <person name="Inagaki F."/>
            <person name="Takami H."/>
        </authorList>
    </citation>
    <scope>NUCLEOTIDE SEQUENCE</scope>
    <source>
        <strain evidence="2">Expedition CK06-06</strain>
    </source>
</reference>
<dbReference type="EMBL" id="BARS01013017">
    <property type="protein sequence ID" value="GAF92558.1"/>
    <property type="molecule type" value="Genomic_DNA"/>
</dbReference>